<dbReference type="Gene3D" id="3.30.160.60">
    <property type="entry name" value="Classic Zinc Finger"/>
    <property type="match status" value="1"/>
</dbReference>
<evidence type="ECO:0000256" key="3">
    <source>
        <dbReference type="ARBA" id="ARBA00022989"/>
    </source>
</evidence>
<comment type="function">
    <text evidence="7">Functions as a peptidoglycan terminase that cleaves nascent peptidoglycan strands endolytically to terminate their elongation.</text>
</comment>
<dbReference type="InterPro" id="IPR003770">
    <property type="entry name" value="MLTG-like"/>
</dbReference>
<dbReference type="EC" id="4.2.2.29" evidence="7"/>
<proteinExistence type="inferred from homology"/>
<dbReference type="GO" id="GO:0071555">
    <property type="term" value="P:cell wall organization"/>
    <property type="evidence" value="ECO:0007669"/>
    <property type="project" value="UniProtKB-KW"/>
</dbReference>
<dbReference type="KEGG" id="ggr:HKW67_11590"/>
<dbReference type="PANTHER" id="PTHR30518">
    <property type="entry name" value="ENDOLYTIC MUREIN TRANSGLYCOSYLASE"/>
    <property type="match status" value="1"/>
</dbReference>
<evidence type="ECO:0000256" key="5">
    <source>
        <dbReference type="ARBA" id="ARBA00023239"/>
    </source>
</evidence>
<sequence length="330" mass="36191">MTRILLLAALVAAAWYAYGEIEGRGDAATSSERVVIPKGASMRAAADSLAAHDVIGSPRLFRWYTAAAGRERTIKPGTYQFPSGAGYAYVLDALVTGRGIMRTVVIPEGFDLRDIAPVLAKALSVPEDSVRVAVTDTTWRRKLNVPAASLEGYLFPATYAFADGTTAREAVNAMLERFESVWKPEWDQRVKAMAISRHDAITMASIVEKEARKPEERALISAVYWNRVKKGMLLQADPTVQYALPQHVDRVFFKDLEVESKYNTYKYVGLPPGPIASPGEASIAAALAPADVPYLFFVARADGGHEFRTTFAEHQQAIAEIKRAKSKVKP</sequence>
<comment type="similarity">
    <text evidence="7">Belongs to the transglycosylase MltG family.</text>
</comment>
<dbReference type="Gene3D" id="3.30.1490.480">
    <property type="entry name" value="Endolytic murein transglycosylase"/>
    <property type="match status" value="1"/>
</dbReference>
<reference evidence="8 9" key="1">
    <citation type="submission" date="2020-05" db="EMBL/GenBank/DDBJ databases">
        <title>Complete genome sequence of Gemmatimonas greenlandica TET16.</title>
        <authorList>
            <person name="Zeng Y."/>
        </authorList>
    </citation>
    <scope>NUCLEOTIDE SEQUENCE [LARGE SCALE GENOMIC DNA]</scope>
    <source>
        <strain evidence="8 9">TET16</strain>
    </source>
</reference>
<keyword evidence="9" id="KW-1185">Reference proteome</keyword>
<keyword evidence="4 7" id="KW-0472">Membrane</keyword>
<keyword evidence="3 7" id="KW-1133">Transmembrane helix</keyword>
<evidence type="ECO:0000256" key="4">
    <source>
        <dbReference type="ARBA" id="ARBA00023136"/>
    </source>
</evidence>
<keyword evidence="5 7" id="KW-0456">Lyase</keyword>
<evidence type="ECO:0000256" key="2">
    <source>
        <dbReference type="ARBA" id="ARBA00022692"/>
    </source>
</evidence>
<accession>A0A6M4IN22</accession>
<keyword evidence="6 7" id="KW-0961">Cell wall biogenesis/degradation</keyword>
<dbReference type="RefSeq" id="WP_171225536.1">
    <property type="nucleotide sequence ID" value="NZ_CP053085.1"/>
</dbReference>
<dbReference type="CDD" id="cd08010">
    <property type="entry name" value="MltG_like"/>
    <property type="match status" value="1"/>
</dbReference>
<gene>
    <name evidence="7 8" type="primary">mltG</name>
    <name evidence="8" type="ORF">HKW67_11590</name>
</gene>
<dbReference type="GO" id="GO:0005886">
    <property type="term" value="C:plasma membrane"/>
    <property type="evidence" value="ECO:0007669"/>
    <property type="project" value="UniProtKB-UniRule"/>
</dbReference>
<keyword evidence="1 7" id="KW-1003">Cell membrane</keyword>
<dbReference type="PANTHER" id="PTHR30518:SF2">
    <property type="entry name" value="ENDOLYTIC MUREIN TRANSGLYCOSYLASE"/>
    <property type="match status" value="1"/>
</dbReference>
<dbReference type="NCBIfam" id="TIGR00247">
    <property type="entry name" value="endolytic transglycosylase MltG"/>
    <property type="match status" value="1"/>
</dbReference>
<evidence type="ECO:0000256" key="1">
    <source>
        <dbReference type="ARBA" id="ARBA00022475"/>
    </source>
</evidence>
<dbReference type="EMBL" id="CP053085">
    <property type="protein sequence ID" value="QJR36103.1"/>
    <property type="molecule type" value="Genomic_DNA"/>
</dbReference>
<dbReference type="GO" id="GO:0008932">
    <property type="term" value="F:lytic endotransglycosylase activity"/>
    <property type="evidence" value="ECO:0007669"/>
    <property type="project" value="UniProtKB-UniRule"/>
</dbReference>
<dbReference type="HAMAP" id="MF_02065">
    <property type="entry name" value="MltG"/>
    <property type="match status" value="1"/>
</dbReference>
<evidence type="ECO:0000256" key="7">
    <source>
        <dbReference type="HAMAP-Rule" id="MF_02065"/>
    </source>
</evidence>
<feature type="site" description="Important for catalytic activity" evidence="7">
    <location>
        <position position="210"/>
    </location>
</feature>
<evidence type="ECO:0000256" key="6">
    <source>
        <dbReference type="ARBA" id="ARBA00023316"/>
    </source>
</evidence>
<dbReference type="Proteomes" id="UP000500938">
    <property type="component" value="Chromosome"/>
</dbReference>
<keyword evidence="2 7" id="KW-0812">Transmembrane</keyword>
<evidence type="ECO:0000313" key="8">
    <source>
        <dbReference type="EMBL" id="QJR36103.1"/>
    </source>
</evidence>
<name>A0A6M4IN22_9BACT</name>
<dbReference type="GO" id="GO:0009252">
    <property type="term" value="P:peptidoglycan biosynthetic process"/>
    <property type="evidence" value="ECO:0007669"/>
    <property type="project" value="UniProtKB-UniRule"/>
</dbReference>
<organism evidence="8 9">
    <name type="scientific">Gemmatimonas groenlandica</name>
    <dbReference type="NCBI Taxonomy" id="2732249"/>
    <lineage>
        <taxon>Bacteria</taxon>
        <taxon>Pseudomonadati</taxon>
        <taxon>Gemmatimonadota</taxon>
        <taxon>Gemmatimonadia</taxon>
        <taxon>Gemmatimonadales</taxon>
        <taxon>Gemmatimonadaceae</taxon>
        <taxon>Gemmatimonas</taxon>
    </lineage>
</organism>
<comment type="catalytic activity">
    <reaction evidence="7">
        <text>a peptidoglycan chain = a peptidoglycan chain with N-acetyl-1,6-anhydromuramyl-[peptide] at the reducing end + a peptidoglycan chain with N-acetylglucosamine at the non-reducing end.</text>
        <dbReference type="EC" id="4.2.2.29"/>
    </reaction>
</comment>
<dbReference type="Pfam" id="PF02618">
    <property type="entry name" value="YceG"/>
    <property type="match status" value="1"/>
</dbReference>
<dbReference type="AlphaFoldDB" id="A0A6M4IN22"/>
<protein>
    <recommendedName>
        <fullName evidence="7">Endolytic murein transglycosylase</fullName>
        <ecNumber evidence="7">4.2.2.29</ecNumber>
    </recommendedName>
    <alternativeName>
        <fullName evidence="7">Peptidoglycan lytic transglycosylase</fullName>
    </alternativeName>
    <alternativeName>
        <fullName evidence="7">Peptidoglycan polymerization terminase</fullName>
    </alternativeName>
</protein>
<evidence type="ECO:0000313" key="9">
    <source>
        <dbReference type="Proteomes" id="UP000500938"/>
    </source>
</evidence>